<keyword evidence="2" id="KW-1185">Reference proteome</keyword>
<evidence type="ECO:0000313" key="1">
    <source>
        <dbReference type="EMBL" id="MBY8336552.1"/>
    </source>
</evidence>
<organism evidence="1 2">
    <name type="scientific">Alteriqipengyuania abyssalis</name>
    <dbReference type="NCBI Taxonomy" id="2860200"/>
    <lineage>
        <taxon>Bacteria</taxon>
        <taxon>Pseudomonadati</taxon>
        <taxon>Pseudomonadota</taxon>
        <taxon>Alphaproteobacteria</taxon>
        <taxon>Sphingomonadales</taxon>
        <taxon>Erythrobacteraceae</taxon>
        <taxon>Alteriqipengyuania</taxon>
    </lineage>
</organism>
<dbReference type="InterPro" id="IPR018673">
    <property type="entry name" value="DUF2141"/>
</dbReference>
<dbReference type="RefSeq" id="WP_222824231.1">
    <property type="nucleotide sequence ID" value="NZ_JAHWXP010000002.1"/>
</dbReference>
<protein>
    <submittedName>
        <fullName evidence="1">DUF2141 domain-containing protein</fullName>
    </submittedName>
</protein>
<dbReference type="Pfam" id="PF09912">
    <property type="entry name" value="DUF2141"/>
    <property type="match status" value="1"/>
</dbReference>
<accession>A0ABS7PCZ0</accession>
<sequence length="135" mass="14691">MLTLGNAPGVRQDVVVTVVDLRSTQGTVLACLTDRSGTFPDCGHDETSQKRVVRANARVTIVFNDVQPGEYAISLLHDENGNGKADKTLFIPKEGFGFSRDAKVRFGPPQFSAAAFTVGADAPVYQTIRMRYLSR</sequence>
<reference evidence="1 2" key="1">
    <citation type="submission" date="2021-07" db="EMBL/GenBank/DDBJ databases">
        <title>Alteriqipengyuania abyssalis NZ-12B nov, sp.nov isolated from deep sea sponge in pacific ocean.</title>
        <authorList>
            <person name="Tareen S."/>
            <person name="Wink J."/>
        </authorList>
    </citation>
    <scope>NUCLEOTIDE SEQUENCE [LARGE SCALE GENOMIC DNA]</scope>
    <source>
        <strain evidence="1 2">NZ-12B</strain>
    </source>
</reference>
<gene>
    <name evidence="1" type="ORF">KYN89_05790</name>
</gene>
<proteinExistence type="predicted"/>
<evidence type="ECO:0000313" key="2">
    <source>
        <dbReference type="Proteomes" id="UP000759298"/>
    </source>
</evidence>
<name>A0ABS7PCZ0_9SPHN</name>
<dbReference type="Proteomes" id="UP000759298">
    <property type="component" value="Unassembled WGS sequence"/>
</dbReference>
<dbReference type="EMBL" id="JAHWXP010000002">
    <property type="protein sequence ID" value="MBY8336552.1"/>
    <property type="molecule type" value="Genomic_DNA"/>
</dbReference>
<comment type="caution">
    <text evidence="1">The sequence shown here is derived from an EMBL/GenBank/DDBJ whole genome shotgun (WGS) entry which is preliminary data.</text>
</comment>